<proteinExistence type="predicted"/>
<organism evidence="7">
    <name type="scientific">Sesamum radiatum</name>
    <name type="common">Black benniseed</name>
    <dbReference type="NCBI Taxonomy" id="300843"/>
    <lineage>
        <taxon>Eukaryota</taxon>
        <taxon>Viridiplantae</taxon>
        <taxon>Streptophyta</taxon>
        <taxon>Embryophyta</taxon>
        <taxon>Tracheophyta</taxon>
        <taxon>Spermatophyta</taxon>
        <taxon>Magnoliopsida</taxon>
        <taxon>eudicotyledons</taxon>
        <taxon>Gunneridae</taxon>
        <taxon>Pentapetalae</taxon>
        <taxon>asterids</taxon>
        <taxon>lamiids</taxon>
        <taxon>Lamiales</taxon>
        <taxon>Pedaliaceae</taxon>
        <taxon>Sesamum</taxon>
    </lineage>
</organism>
<reference evidence="7" key="2">
    <citation type="journal article" date="2024" name="Plant">
        <title>Genomic evolution and insights into agronomic trait innovations of Sesamum species.</title>
        <authorList>
            <person name="Miao H."/>
            <person name="Wang L."/>
            <person name="Qu L."/>
            <person name="Liu H."/>
            <person name="Sun Y."/>
            <person name="Le M."/>
            <person name="Wang Q."/>
            <person name="Wei S."/>
            <person name="Zheng Y."/>
            <person name="Lin W."/>
            <person name="Duan Y."/>
            <person name="Cao H."/>
            <person name="Xiong S."/>
            <person name="Wang X."/>
            <person name="Wei L."/>
            <person name="Li C."/>
            <person name="Ma Q."/>
            <person name="Ju M."/>
            <person name="Zhao R."/>
            <person name="Li G."/>
            <person name="Mu C."/>
            <person name="Tian Q."/>
            <person name="Mei H."/>
            <person name="Zhang T."/>
            <person name="Gao T."/>
            <person name="Zhang H."/>
        </authorList>
    </citation>
    <scope>NUCLEOTIDE SEQUENCE</scope>
    <source>
        <strain evidence="7">G02</strain>
    </source>
</reference>
<comment type="caution">
    <text evidence="7">The sequence shown here is derived from an EMBL/GenBank/DDBJ whole genome shotgun (WGS) entry which is preliminary data.</text>
</comment>
<dbReference type="Gene3D" id="1.10.10.60">
    <property type="entry name" value="Homeodomain-like"/>
    <property type="match status" value="1"/>
</dbReference>
<dbReference type="CDD" id="cd00167">
    <property type="entry name" value="SANT"/>
    <property type="match status" value="1"/>
</dbReference>
<dbReference type="GO" id="GO:0003677">
    <property type="term" value="F:DNA binding"/>
    <property type="evidence" value="ECO:0007669"/>
    <property type="project" value="UniProtKB-KW"/>
</dbReference>
<keyword evidence="3" id="KW-0238">DNA-binding</keyword>
<evidence type="ECO:0000256" key="3">
    <source>
        <dbReference type="ARBA" id="ARBA00023125"/>
    </source>
</evidence>
<dbReference type="InterPro" id="IPR001005">
    <property type="entry name" value="SANT/Myb"/>
</dbReference>
<keyword evidence="4" id="KW-0804">Transcription</keyword>
<keyword evidence="1" id="KW-0677">Repeat</keyword>
<evidence type="ECO:0000256" key="1">
    <source>
        <dbReference type="ARBA" id="ARBA00022737"/>
    </source>
</evidence>
<dbReference type="PANTHER" id="PTHR48000:SF67">
    <property type="entry name" value="MYB-LIKE DNA-BINDING DOMAIN CONTAINING PROTEIN, EXPRESSED"/>
    <property type="match status" value="1"/>
</dbReference>
<feature type="domain" description="Myb-like" evidence="6">
    <location>
        <begin position="13"/>
        <end position="68"/>
    </location>
</feature>
<evidence type="ECO:0000313" key="7">
    <source>
        <dbReference type="EMBL" id="KAL0424099.1"/>
    </source>
</evidence>
<dbReference type="PANTHER" id="PTHR48000">
    <property type="entry name" value="OS09G0431300 PROTEIN"/>
    <property type="match status" value="1"/>
</dbReference>
<dbReference type="SUPFAM" id="SSF46689">
    <property type="entry name" value="Homeodomain-like"/>
    <property type="match status" value="1"/>
</dbReference>
<accession>A0AAW2V3T0</accession>
<sequence>MGRAPCCDKANVRGPWSPEEDAKLKSYIEKHGTGGNWIALPQKIDGLSSRPIYLEERIMKKNYWNTRLKKKLFGRQRREKQAERVSPYPRSQQPVPPALLTATYSNIETGMQRGQASNSLTDSPVMPQLESRYSYDHHPQQNRENFGNFICYTSEIQQPCKNSTIMLVPSTLTGFMNSLCPPLGSDFHGISSIPTHDFQAFDEIPQDITFIMPQQLDGLDSFSDVVNARSTTTVISPENAVSWGDISCHLYPSDLSNYEKKMQHNWESFDDHPRLQDYSENTLL</sequence>
<evidence type="ECO:0000256" key="2">
    <source>
        <dbReference type="ARBA" id="ARBA00023015"/>
    </source>
</evidence>
<protein>
    <submittedName>
        <fullName evidence="7">Transcription factor RAX3</fullName>
    </submittedName>
</protein>
<evidence type="ECO:0000256" key="5">
    <source>
        <dbReference type="SAM" id="MobiDB-lite"/>
    </source>
</evidence>
<evidence type="ECO:0000259" key="6">
    <source>
        <dbReference type="PROSITE" id="PS50090"/>
    </source>
</evidence>
<dbReference type="EMBL" id="JACGWJ010000004">
    <property type="protein sequence ID" value="KAL0424099.1"/>
    <property type="molecule type" value="Genomic_DNA"/>
</dbReference>
<evidence type="ECO:0000256" key="4">
    <source>
        <dbReference type="ARBA" id="ARBA00023163"/>
    </source>
</evidence>
<dbReference type="InterPro" id="IPR009057">
    <property type="entry name" value="Homeodomain-like_sf"/>
</dbReference>
<gene>
    <name evidence="7" type="ORF">Sradi_0944700</name>
</gene>
<feature type="region of interest" description="Disordered" evidence="5">
    <location>
        <begin position="74"/>
        <end position="96"/>
    </location>
</feature>
<dbReference type="PROSITE" id="PS50090">
    <property type="entry name" value="MYB_LIKE"/>
    <property type="match status" value="1"/>
</dbReference>
<reference evidence="7" key="1">
    <citation type="submission" date="2020-06" db="EMBL/GenBank/DDBJ databases">
        <authorList>
            <person name="Li T."/>
            <person name="Hu X."/>
            <person name="Zhang T."/>
            <person name="Song X."/>
            <person name="Zhang H."/>
            <person name="Dai N."/>
            <person name="Sheng W."/>
            <person name="Hou X."/>
            <person name="Wei L."/>
        </authorList>
    </citation>
    <scope>NUCLEOTIDE SEQUENCE</scope>
    <source>
        <strain evidence="7">G02</strain>
        <tissue evidence="7">Leaf</tissue>
    </source>
</reference>
<keyword evidence="2" id="KW-0805">Transcription regulation</keyword>
<name>A0AAW2V3T0_SESRA</name>
<dbReference type="AlphaFoldDB" id="A0AAW2V3T0"/>
<dbReference type="Pfam" id="PF00249">
    <property type="entry name" value="Myb_DNA-binding"/>
    <property type="match status" value="1"/>
</dbReference>